<dbReference type="Proteomes" id="UP000216024">
    <property type="component" value="Unassembled WGS sequence"/>
</dbReference>
<protein>
    <recommendedName>
        <fullName evidence="4">DUF2680 domain-containing protein</fullName>
    </recommendedName>
</protein>
<reference evidence="2 3" key="1">
    <citation type="submission" date="2017-06" db="EMBL/GenBank/DDBJ databases">
        <title>Draft genome sequence of anaerobic fermentative bacterium Anaeromicrobium sediminis DY2726D isolated from West Pacific Ocean sediments.</title>
        <authorList>
            <person name="Zeng X."/>
        </authorList>
    </citation>
    <scope>NUCLEOTIDE SEQUENCE [LARGE SCALE GENOMIC DNA]</scope>
    <source>
        <strain evidence="2 3">DY2726D</strain>
    </source>
</reference>
<evidence type="ECO:0000313" key="3">
    <source>
        <dbReference type="Proteomes" id="UP000216024"/>
    </source>
</evidence>
<evidence type="ECO:0000256" key="1">
    <source>
        <dbReference type="SAM" id="SignalP"/>
    </source>
</evidence>
<evidence type="ECO:0008006" key="4">
    <source>
        <dbReference type="Google" id="ProtNLM"/>
    </source>
</evidence>
<keyword evidence="1" id="KW-0732">Signal</keyword>
<dbReference type="InterPro" id="IPR024485">
    <property type="entry name" value="DUF2680"/>
</dbReference>
<sequence length="115" mass="13081">MKKILTMIVIASLLTLTFASMAFAAETNETPEWYKDMLKWRKEQVNQSAQDGYLTKDQAEAWNEHLDYMEKWHNENGFNTPGMGFGGCHGGYGNRTGFRGGFGPGMMNNYNLQNQ</sequence>
<comment type="caution">
    <text evidence="2">The sequence shown here is derived from an EMBL/GenBank/DDBJ whole genome shotgun (WGS) entry which is preliminary data.</text>
</comment>
<keyword evidence="3" id="KW-1185">Reference proteome</keyword>
<dbReference type="RefSeq" id="WP_095134382.1">
    <property type="nucleotide sequence ID" value="NZ_NIBG01000013.1"/>
</dbReference>
<dbReference type="AlphaFoldDB" id="A0A267MGM5"/>
<name>A0A267MGM5_9FIRM</name>
<proteinExistence type="predicted"/>
<dbReference type="EMBL" id="NIBG01000013">
    <property type="protein sequence ID" value="PAB58617.1"/>
    <property type="molecule type" value="Genomic_DNA"/>
</dbReference>
<organism evidence="2 3">
    <name type="scientific">Anaeromicrobium sediminis</name>
    <dbReference type="NCBI Taxonomy" id="1478221"/>
    <lineage>
        <taxon>Bacteria</taxon>
        <taxon>Bacillati</taxon>
        <taxon>Bacillota</taxon>
        <taxon>Clostridia</taxon>
        <taxon>Peptostreptococcales</taxon>
        <taxon>Thermotaleaceae</taxon>
        <taxon>Anaeromicrobium</taxon>
    </lineage>
</organism>
<evidence type="ECO:0000313" key="2">
    <source>
        <dbReference type="EMBL" id="PAB58617.1"/>
    </source>
</evidence>
<dbReference type="OrthoDB" id="1787349at2"/>
<feature type="signal peptide" evidence="1">
    <location>
        <begin position="1"/>
        <end position="24"/>
    </location>
</feature>
<feature type="chain" id="PRO_5012899145" description="DUF2680 domain-containing protein" evidence="1">
    <location>
        <begin position="25"/>
        <end position="115"/>
    </location>
</feature>
<gene>
    <name evidence="2" type="ORF">CCE28_14130</name>
</gene>
<dbReference type="Pfam" id="PF10925">
    <property type="entry name" value="DUF2680"/>
    <property type="match status" value="1"/>
</dbReference>
<accession>A0A267MGM5</accession>